<evidence type="ECO:0008006" key="4">
    <source>
        <dbReference type="Google" id="ProtNLM"/>
    </source>
</evidence>
<gene>
    <name evidence="2" type="ORF">MSPICULIGERA_LOCUS8453</name>
</gene>
<feature type="non-terminal residue" evidence="2">
    <location>
        <position position="157"/>
    </location>
</feature>
<evidence type="ECO:0000256" key="1">
    <source>
        <dbReference type="SAM" id="SignalP"/>
    </source>
</evidence>
<dbReference type="Proteomes" id="UP001177023">
    <property type="component" value="Unassembled WGS sequence"/>
</dbReference>
<evidence type="ECO:0000313" key="3">
    <source>
        <dbReference type="Proteomes" id="UP001177023"/>
    </source>
</evidence>
<sequence length="157" mass="16762">MKPVFLLLLLVVGLSSAAIALPKIPLAVSTCQVDSDCQSKGSDLYCQTHYNPQIGKPGGRRCGKLLESQCVSDEHCGKGTTGECQDYADGRPGYCLPKFKDEVGSPAAAPRREPHVSWSANNIELRQGRHMPGVSQQGLLLPGLPRQVPMVPAAPAE</sequence>
<dbReference type="EMBL" id="CATQJA010002210">
    <property type="protein sequence ID" value="CAJ0569999.1"/>
    <property type="molecule type" value="Genomic_DNA"/>
</dbReference>
<feature type="chain" id="PRO_5041448531" description="Dickkopf N-terminal cysteine-rich domain-containing protein" evidence="1">
    <location>
        <begin position="21"/>
        <end position="157"/>
    </location>
</feature>
<accession>A0AA36CJ28</accession>
<keyword evidence="1" id="KW-0732">Signal</keyword>
<feature type="signal peptide" evidence="1">
    <location>
        <begin position="1"/>
        <end position="20"/>
    </location>
</feature>
<proteinExistence type="predicted"/>
<comment type="caution">
    <text evidence="2">The sequence shown here is derived from an EMBL/GenBank/DDBJ whole genome shotgun (WGS) entry which is preliminary data.</text>
</comment>
<evidence type="ECO:0000313" key="2">
    <source>
        <dbReference type="EMBL" id="CAJ0569999.1"/>
    </source>
</evidence>
<protein>
    <recommendedName>
        <fullName evidence="4">Dickkopf N-terminal cysteine-rich domain-containing protein</fullName>
    </recommendedName>
</protein>
<organism evidence="2 3">
    <name type="scientific">Mesorhabditis spiculigera</name>
    <dbReference type="NCBI Taxonomy" id="96644"/>
    <lineage>
        <taxon>Eukaryota</taxon>
        <taxon>Metazoa</taxon>
        <taxon>Ecdysozoa</taxon>
        <taxon>Nematoda</taxon>
        <taxon>Chromadorea</taxon>
        <taxon>Rhabditida</taxon>
        <taxon>Rhabditina</taxon>
        <taxon>Rhabditomorpha</taxon>
        <taxon>Rhabditoidea</taxon>
        <taxon>Rhabditidae</taxon>
        <taxon>Mesorhabditinae</taxon>
        <taxon>Mesorhabditis</taxon>
    </lineage>
</organism>
<name>A0AA36CJ28_9BILA</name>
<dbReference type="AlphaFoldDB" id="A0AA36CJ28"/>
<reference evidence="2" key="1">
    <citation type="submission" date="2023-06" db="EMBL/GenBank/DDBJ databases">
        <authorList>
            <person name="Delattre M."/>
        </authorList>
    </citation>
    <scope>NUCLEOTIDE SEQUENCE</scope>
    <source>
        <strain evidence="2">AF72</strain>
    </source>
</reference>
<keyword evidence="3" id="KW-1185">Reference proteome</keyword>